<evidence type="ECO:0000313" key="12">
    <source>
        <dbReference type="RefSeq" id="XP_042604051.1"/>
    </source>
</evidence>
<evidence type="ECO:0000256" key="10">
    <source>
        <dbReference type="PROSITE-ProRule" id="PRU10141"/>
    </source>
</evidence>
<dbReference type="EC" id="2.7.11.1" evidence="2"/>
<comment type="similarity">
    <text evidence="1">Belongs to the protein kinase superfamily. CAMK Ser/Thr protein kinase family. PIM subfamily.</text>
</comment>
<keyword evidence="7 10" id="KW-0067">ATP-binding</keyword>
<dbReference type="AlphaFoldDB" id="A0A9Q9XLN1"/>
<dbReference type="CDD" id="cd14005">
    <property type="entry name" value="STKc_PIM"/>
    <property type="match status" value="1"/>
</dbReference>
<dbReference type="GO" id="GO:0043066">
    <property type="term" value="P:negative regulation of apoptotic process"/>
    <property type="evidence" value="ECO:0007669"/>
    <property type="project" value="TreeGrafter"/>
</dbReference>
<evidence type="ECO:0000256" key="4">
    <source>
        <dbReference type="ARBA" id="ARBA00022679"/>
    </source>
</evidence>
<dbReference type="GeneID" id="109048908"/>
<dbReference type="GO" id="GO:0005737">
    <property type="term" value="C:cytoplasm"/>
    <property type="evidence" value="ECO:0007669"/>
    <property type="project" value="TreeGrafter"/>
</dbReference>
<evidence type="ECO:0000256" key="6">
    <source>
        <dbReference type="ARBA" id="ARBA00022777"/>
    </source>
</evidence>
<dbReference type="GO" id="GO:0005524">
    <property type="term" value="F:ATP binding"/>
    <property type="evidence" value="ECO:0007669"/>
    <property type="project" value="UniProtKB-UniRule"/>
</dbReference>
<evidence type="ECO:0000256" key="3">
    <source>
        <dbReference type="ARBA" id="ARBA00022527"/>
    </source>
</evidence>
<sequence>MSKLSDDVSQAFLSAKSLLNVDVPPALFSMTSKGSDDVPPVLFFVTSDCEDEALQASVRFVADLSVGLPQSPVHETLDCRDNVPRATTCAAPDCNVYAPQTQSNQLQDDETTIIDISSHRYEIGSQLGEGGFGQVYAATRLDDGLQVAIKFASNKNTEFIGIDGYSEPLPLEVALQILANKGPRVEEIIQLLDWQVDPDYYFMVLERPMPCQSLYDYLKRYKGTMEEDLARVIMQQAVFAARMCCLRGVLHRDIKLENLLINPDTLEVKLIDFGCGAVLTDVGYTSFAGTREYCPPEYHMTGMYHGEPATVWSLGILLFVILFCKFPKRRHLHKINDKNWTKAGLSKECCDLIRRCLQIDPKQRIELGKLSLHDWFMTAAKENNNDTIMDINSCRYVIDCQLSEGGFGTVYAATRLDDGQKVGIKVVSSRNTKFISIDGCSKPLPLEVALQILANEGPRVEEIIQLLDWRVESDHYILVLERPVPFEELNWFLLQQMGTIQEDVARIIMCQATSAAQTCCRRGVFHRDIKLENLLINPDTLKVKLTNFGCGEFLNGVGYTSFTGTREYCPPEYHMTGTYHGEPATVWSLGILLFLMLCGEFPNRRDLRLIDGKNWTKDGLSEECSDFICCCLQINPNERIELEKLSLHDWFMIADKK</sequence>
<dbReference type="KEGG" id="ccar:109048908"/>
<proteinExistence type="inferred from homology"/>
<dbReference type="GO" id="GO:0004674">
    <property type="term" value="F:protein serine/threonine kinase activity"/>
    <property type="evidence" value="ECO:0007669"/>
    <property type="project" value="UniProtKB-KW"/>
</dbReference>
<evidence type="ECO:0000256" key="5">
    <source>
        <dbReference type="ARBA" id="ARBA00022741"/>
    </source>
</evidence>
<dbReference type="PANTHER" id="PTHR22984">
    <property type="entry name" value="SERINE/THREONINE-PROTEIN KINASE PIM"/>
    <property type="match status" value="1"/>
</dbReference>
<comment type="catalytic activity">
    <reaction evidence="9">
        <text>L-seryl-[protein] + ATP = O-phospho-L-seryl-[protein] + ADP + H(+)</text>
        <dbReference type="Rhea" id="RHEA:17989"/>
        <dbReference type="Rhea" id="RHEA-COMP:9863"/>
        <dbReference type="Rhea" id="RHEA-COMP:11604"/>
        <dbReference type="ChEBI" id="CHEBI:15378"/>
        <dbReference type="ChEBI" id="CHEBI:29999"/>
        <dbReference type="ChEBI" id="CHEBI:30616"/>
        <dbReference type="ChEBI" id="CHEBI:83421"/>
        <dbReference type="ChEBI" id="CHEBI:456216"/>
        <dbReference type="EC" id="2.7.11.1"/>
    </reaction>
</comment>
<feature type="binding site" evidence="10">
    <location>
        <position position="150"/>
    </location>
    <ligand>
        <name>ATP</name>
        <dbReference type="ChEBI" id="CHEBI:30616"/>
    </ligand>
</feature>
<name>A0A9Q9XLN1_CYPCA</name>
<dbReference type="SMART" id="SM00220">
    <property type="entry name" value="S_TKc"/>
    <property type="match status" value="2"/>
</dbReference>
<gene>
    <name evidence="12" type="primary">LOC109048908</name>
</gene>
<dbReference type="InterPro" id="IPR051138">
    <property type="entry name" value="PIM_Ser/Thr_kinase"/>
</dbReference>
<evidence type="ECO:0000256" key="1">
    <source>
        <dbReference type="ARBA" id="ARBA00005505"/>
    </source>
</evidence>
<dbReference type="PROSITE" id="PS50011">
    <property type="entry name" value="PROTEIN_KINASE_DOM"/>
    <property type="match status" value="2"/>
</dbReference>
<evidence type="ECO:0000256" key="8">
    <source>
        <dbReference type="ARBA" id="ARBA00047899"/>
    </source>
</evidence>
<keyword evidence="3" id="KW-0723">Serine/threonine-protein kinase</keyword>
<evidence type="ECO:0000256" key="2">
    <source>
        <dbReference type="ARBA" id="ARBA00012513"/>
    </source>
</evidence>
<keyword evidence="6" id="KW-0418">Kinase</keyword>
<dbReference type="InterPro" id="IPR017441">
    <property type="entry name" value="Protein_kinase_ATP_BS"/>
</dbReference>
<evidence type="ECO:0000256" key="7">
    <source>
        <dbReference type="ARBA" id="ARBA00022840"/>
    </source>
</evidence>
<accession>A0A9Q9XLN1</accession>
<keyword evidence="5 10" id="KW-0547">Nucleotide-binding</keyword>
<dbReference type="OrthoDB" id="8926898at2759"/>
<dbReference type="FunFam" id="1.10.510.10:FF:000392">
    <property type="entry name" value="Pim proto-oncogene, serine/threonine kinase,-related 152"/>
    <property type="match status" value="2"/>
</dbReference>
<dbReference type="Proteomes" id="UP001155660">
    <property type="component" value="Chromosome B21"/>
</dbReference>
<feature type="domain" description="Protein kinase" evidence="11">
    <location>
        <begin position="121"/>
        <end position="376"/>
    </location>
</feature>
<dbReference type="PROSITE" id="PS00107">
    <property type="entry name" value="PROTEIN_KINASE_ATP"/>
    <property type="match status" value="1"/>
</dbReference>
<keyword evidence="4" id="KW-0808">Transferase</keyword>
<comment type="catalytic activity">
    <reaction evidence="8">
        <text>L-threonyl-[protein] + ATP = O-phospho-L-threonyl-[protein] + ADP + H(+)</text>
        <dbReference type="Rhea" id="RHEA:46608"/>
        <dbReference type="Rhea" id="RHEA-COMP:11060"/>
        <dbReference type="Rhea" id="RHEA-COMP:11605"/>
        <dbReference type="ChEBI" id="CHEBI:15378"/>
        <dbReference type="ChEBI" id="CHEBI:30013"/>
        <dbReference type="ChEBI" id="CHEBI:30616"/>
        <dbReference type="ChEBI" id="CHEBI:61977"/>
        <dbReference type="ChEBI" id="CHEBI:456216"/>
        <dbReference type="EC" id="2.7.11.1"/>
    </reaction>
</comment>
<dbReference type="PANTHER" id="PTHR22984:SF11">
    <property type="entry name" value="AURORA KINASE-RELATED"/>
    <property type="match status" value="1"/>
</dbReference>
<dbReference type="RefSeq" id="XP_042604051.1">
    <property type="nucleotide sequence ID" value="XM_042748117.1"/>
</dbReference>
<evidence type="ECO:0000259" key="11">
    <source>
        <dbReference type="PROSITE" id="PS50011"/>
    </source>
</evidence>
<dbReference type="PROSITE" id="PS00108">
    <property type="entry name" value="PROTEIN_KINASE_ST"/>
    <property type="match status" value="2"/>
</dbReference>
<dbReference type="GO" id="GO:0007346">
    <property type="term" value="P:regulation of mitotic cell cycle"/>
    <property type="evidence" value="ECO:0007669"/>
    <property type="project" value="TreeGrafter"/>
</dbReference>
<dbReference type="InterPro" id="IPR000719">
    <property type="entry name" value="Prot_kinase_dom"/>
</dbReference>
<reference evidence="12" key="1">
    <citation type="submission" date="2025-08" db="UniProtKB">
        <authorList>
            <consortium name="RefSeq"/>
        </authorList>
    </citation>
    <scope>IDENTIFICATION</scope>
    <source>
        <tissue evidence="12">Muscle</tissue>
    </source>
</reference>
<protein>
    <recommendedName>
        <fullName evidence="2">non-specific serine/threonine protein kinase</fullName>
        <ecNumber evidence="2">2.7.11.1</ecNumber>
    </recommendedName>
</protein>
<feature type="domain" description="Protein kinase" evidence="11">
    <location>
        <begin position="396"/>
        <end position="651"/>
    </location>
</feature>
<evidence type="ECO:0000256" key="9">
    <source>
        <dbReference type="ARBA" id="ARBA00048679"/>
    </source>
</evidence>
<dbReference type="FunFam" id="3.30.200.20:FF:000246">
    <property type="entry name" value="Pim proto-oncogene, serine/threonine kinase,-related 152"/>
    <property type="match status" value="2"/>
</dbReference>
<organism evidence="12">
    <name type="scientific">Cyprinus carpio</name>
    <name type="common">Common carp</name>
    <dbReference type="NCBI Taxonomy" id="7962"/>
    <lineage>
        <taxon>Eukaryota</taxon>
        <taxon>Metazoa</taxon>
        <taxon>Chordata</taxon>
        <taxon>Craniata</taxon>
        <taxon>Vertebrata</taxon>
        <taxon>Euteleostomi</taxon>
        <taxon>Actinopterygii</taxon>
        <taxon>Neopterygii</taxon>
        <taxon>Teleostei</taxon>
        <taxon>Ostariophysi</taxon>
        <taxon>Cypriniformes</taxon>
        <taxon>Cyprinidae</taxon>
        <taxon>Cyprininae</taxon>
        <taxon>Cyprinus</taxon>
    </lineage>
</organism>
<dbReference type="InterPro" id="IPR008271">
    <property type="entry name" value="Ser/Thr_kinase_AS"/>
</dbReference>
<dbReference type="Pfam" id="PF00069">
    <property type="entry name" value="Pkinase"/>
    <property type="match status" value="2"/>
</dbReference>